<sequence>MTKATHTPGPWRVDSGMGSLSYVRAKSGELVASCTWMHSDGKPIEAQANARLIAAAPDLLDALEAMWDSACTNASSTPSKAAFIKAHAAINKAKGLAA</sequence>
<reference evidence="2" key="1">
    <citation type="submission" date="2019-08" db="EMBL/GenBank/DDBJ databases">
        <title>Limnoglobus roseus gen. nov., sp. nov., a novel freshwater planctomycete with a giant genome from the family Gemmataceae.</title>
        <authorList>
            <person name="Kulichevskaya I.S."/>
            <person name="Naumoff D.G."/>
            <person name="Miroshnikov K."/>
            <person name="Ivanova A."/>
            <person name="Philippov D.A."/>
            <person name="Hakobyan A."/>
            <person name="Rijpstra I.C."/>
            <person name="Sinninghe Damste J.S."/>
            <person name="Liesack W."/>
            <person name="Dedysh S.N."/>
        </authorList>
    </citation>
    <scope>NUCLEOTIDE SEQUENCE [LARGE SCALE GENOMIC DNA]</scope>
    <source>
        <strain evidence="2">PX52</strain>
    </source>
</reference>
<protein>
    <submittedName>
        <fullName evidence="1">Uncharacterized protein</fullName>
    </submittedName>
</protein>
<dbReference type="KEGG" id="lrs:PX52LOC_05788"/>
<keyword evidence="2" id="KW-1185">Reference proteome</keyword>
<organism evidence="1 2">
    <name type="scientific">Limnoglobus roseus</name>
    <dbReference type="NCBI Taxonomy" id="2598579"/>
    <lineage>
        <taxon>Bacteria</taxon>
        <taxon>Pseudomonadati</taxon>
        <taxon>Planctomycetota</taxon>
        <taxon>Planctomycetia</taxon>
        <taxon>Gemmatales</taxon>
        <taxon>Gemmataceae</taxon>
        <taxon>Limnoglobus</taxon>
    </lineage>
</organism>
<dbReference type="AlphaFoldDB" id="A0A5C1AHT2"/>
<gene>
    <name evidence="1" type="ORF">PX52LOC_05788</name>
</gene>
<name>A0A5C1AHT2_9BACT</name>
<evidence type="ECO:0000313" key="1">
    <source>
        <dbReference type="EMBL" id="QEL18751.1"/>
    </source>
</evidence>
<evidence type="ECO:0000313" key="2">
    <source>
        <dbReference type="Proteomes" id="UP000324974"/>
    </source>
</evidence>
<proteinExistence type="predicted"/>
<dbReference type="EMBL" id="CP042425">
    <property type="protein sequence ID" value="QEL18751.1"/>
    <property type="molecule type" value="Genomic_DNA"/>
</dbReference>
<accession>A0A5C1AHT2</accession>
<dbReference type="Proteomes" id="UP000324974">
    <property type="component" value="Chromosome"/>
</dbReference>